<dbReference type="Proteomes" id="UP000318823">
    <property type="component" value="Chromosome"/>
</dbReference>
<accession>A0A3D2LXR3</accession>
<evidence type="ECO:0000256" key="1">
    <source>
        <dbReference type="SAM" id="Phobius"/>
    </source>
</evidence>
<protein>
    <submittedName>
        <fullName evidence="2">Uncharacterized protein</fullName>
    </submittedName>
</protein>
<feature type="transmembrane region" description="Helical" evidence="1">
    <location>
        <begin position="80"/>
        <end position="101"/>
    </location>
</feature>
<gene>
    <name evidence="3" type="ORF">DYI28_10230</name>
    <name evidence="2" type="ORF">PQ628_12620</name>
</gene>
<dbReference type="RefSeq" id="WP_032845447.1">
    <property type="nucleotide sequence ID" value="NZ_CAKJYX010000005.1"/>
</dbReference>
<sequence length="118" mass="13859">MKATIPYKRIENTLFAIIPLLVGWRITSYYTSALPDFDIAANDIFITIECKVQTFVLWGIMLFFFYVIGKQVNNIRKRRLFKITAVLVYWLIVWGICYYQCAIEAVRNWNDMMNGNVG</sequence>
<reference evidence="3" key="2">
    <citation type="journal article" date="2018" name="Nature">
        <title>Human gut bacteria contain acquired interbacterial defence systems.</title>
        <authorList>
            <person name="Ross B.D."/>
            <person name="Verster A.J."/>
            <person name="Radey M.C."/>
            <person name="Schmidtke D.T."/>
            <person name="Pope C.E."/>
            <person name="Hoffman L.R."/>
            <person name="Hajjar A."/>
            <person name="Peterson S.B."/>
            <person name="Borenstein E."/>
            <person name="Mougous J."/>
        </authorList>
    </citation>
    <scope>NUCLEOTIDE SEQUENCE</scope>
    <source>
        <strain evidence="3">3725 D1 iv</strain>
    </source>
</reference>
<keyword evidence="1" id="KW-0812">Transmembrane</keyword>
<organism evidence="2 5">
    <name type="scientific">Bacteroides ovatus</name>
    <dbReference type="NCBI Taxonomy" id="28116"/>
    <lineage>
        <taxon>Bacteria</taxon>
        <taxon>Pseudomonadati</taxon>
        <taxon>Bacteroidota</taxon>
        <taxon>Bacteroidia</taxon>
        <taxon>Bacteroidales</taxon>
        <taxon>Bacteroidaceae</taxon>
        <taxon>Bacteroides</taxon>
    </lineage>
</organism>
<dbReference type="Proteomes" id="UP001215078">
    <property type="component" value="Unassembled WGS sequence"/>
</dbReference>
<evidence type="ECO:0000313" key="3">
    <source>
        <dbReference type="EMBL" id="QDM09057.1"/>
    </source>
</evidence>
<evidence type="ECO:0000313" key="5">
    <source>
        <dbReference type="Proteomes" id="UP001215078"/>
    </source>
</evidence>
<dbReference type="EMBL" id="JAQQPO010000014">
    <property type="protein sequence ID" value="MDC7959055.1"/>
    <property type="molecule type" value="Genomic_DNA"/>
</dbReference>
<proteinExistence type="predicted"/>
<feature type="transmembrane region" description="Helical" evidence="1">
    <location>
        <begin position="12"/>
        <end position="32"/>
    </location>
</feature>
<reference evidence="3" key="3">
    <citation type="submission" date="2019-07" db="EMBL/GenBank/DDBJ databases">
        <authorList>
            <person name="Ross B.D."/>
            <person name="Verster A.J."/>
            <person name="Radey M.C."/>
            <person name="Schmidtke D.T."/>
            <person name="Pope C.E."/>
            <person name="Hoffman L.R."/>
            <person name="Hajjar A."/>
            <person name="Peterson S.B."/>
            <person name="Borenstein E."/>
            <person name="Mougous J.D."/>
        </authorList>
    </citation>
    <scope>NUCLEOTIDE SEQUENCE</scope>
    <source>
        <strain evidence="3">3725 D1 iv</strain>
    </source>
</reference>
<name>A0A3D2LXR3_BACOV</name>
<evidence type="ECO:0000313" key="4">
    <source>
        <dbReference type="Proteomes" id="UP000318823"/>
    </source>
</evidence>
<keyword evidence="1" id="KW-1133">Transmembrane helix</keyword>
<dbReference type="EMBL" id="CP041395">
    <property type="protein sequence ID" value="QDM09057.1"/>
    <property type="molecule type" value="Genomic_DNA"/>
</dbReference>
<dbReference type="AlphaFoldDB" id="A0A3D2LXR3"/>
<keyword evidence="1" id="KW-0472">Membrane</keyword>
<evidence type="ECO:0000313" key="2">
    <source>
        <dbReference type="EMBL" id="MDC7959055.1"/>
    </source>
</evidence>
<reference evidence="4" key="1">
    <citation type="journal article" date="2018" name="J. Anim. Genet.">
        <title>Acquired interbacterial defense systems protect against interspecies antagonism in the human gut microbiome.</title>
        <authorList>
            <person name="Ross B.D."/>
            <person name="Verster A.J."/>
            <person name="Radey M.C."/>
            <person name="Schmidtke D.T."/>
            <person name="Pope C.E."/>
            <person name="Hoffman L.R."/>
            <person name="Hajjar A."/>
            <person name="Peterson S.B."/>
            <person name="Borenstein E."/>
            <person name="Mougous J."/>
        </authorList>
    </citation>
    <scope>NUCLEOTIDE SEQUENCE [LARGE SCALE GENOMIC DNA]</scope>
    <source>
        <strain evidence="4">3725 D1 iv</strain>
    </source>
</reference>
<reference evidence="2" key="4">
    <citation type="submission" date="2022-10" db="EMBL/GenBank/DDBJ databases">
        <title>Human gut microbiome strain richness.</title>
        <authorList>
            <person name="Chen-Liaw A."/>
        </authorList>
    </citation>
    <scope>NUCLEOTIDE SEQUENCE</scope>
    <source>
        <strain evidence="2">RTP21484st1_H8_RTP21484_190118</strain>
    </source>
</reference>
<feature type="transmembrane region" description="Helical" evidence="1">
    <location>
        <begin position="44"/>
        <end position="68"/>
    </location>
</feature>
<dbReference type="GeneID" id="69480950"/>